<comment type="caution">
    <text evidence="3">The sequence shown here is derived from an EMBL/GenBank/DDBJ whole genome shotgun (WGS) entry which is preliminary data.</text>
</comment>
<dbReference type="InterPro" id="IPR045341">
    <property type="entry name" value="DUF6532"/>
</dbReference>
<protein>
    <recommendedName>
        <fullName evidence="2">DUF6532 domain-containing protein</fullName>
    </recommendedName>
</protein>
<feature type="compositionally biased region" description="Basic and acidic residues" evidence="1">
    <location>
        <begin position="84"/>
        <end position="93"/>
    </location>
</feature>
<feature type="compositionally biased region" description="Acidic residues" evidence="1">
    <location>
        <begin position="218"/>
        <end position="229"/>
    </location>
</feature>
<feature type="compositionally biased region" description="Polar residues" evidence="1">
    <location>
        <begin position="25"/>
        <end position="41"/>
    </location>
</feature>
<dbReference type="Proteomes" id="UP000298390">
    <property type="component" value="Unassembled WGS sequence"/>
</dbReference>
<feature type="compositionally biased region" description="Acidic residues" evidence="1">
    <location>
        <begin position="170"/>
        <end position="184"/>
    </location>
</feature>
<organism evidence="3 4">
    <name type="scientific">Rhodofomes roseus</name>
    <dbReference type="NCBI Taxonomy" id="34475"/>
    <lineage>
        <taxon>Eukaryota</taxon>
        <taxon>Fungi</taxon>
        <taxon>Dikarya</taxon>
        <taxon>Basidiomycota</taxon>
        <taxon>Agaricomycotina</taxon>
        <taxon>Agaricomycetes</taxon>
        <taxon>Polyporales</taxon>
        <taxon>Rhodofomes</taxon>
    </lineage>
</organism>
<proteinExistence type="predicted"/>
<feature type="domain" description="DUF6532" evidence="2">
    <location>
        <begin position="373"/>
        <end position="567"/>
    </location>
</feature>
<evidence type="ECO:0000259" key="2">
    <source>
        <dbReference type="Pfam" id="PF20149"/>
    </source>
</evidence>
<feature type="compositionally biased region" description="Low complexity" evidence="1">
    <location>
        <begin position="8"/>
        <end position="19"/>
    </location>
</feature>
<sequence length="612" mass="67069">MSGRTPRAASQSASKAWASMVPKPKSQSAAANKSTNQNASVSKDKTKGPDKDGKRKRAESVLKGGSSSQAVRPDTVSRGRSPQKARDDSAERRQSKKARVDSASAPAMKPVQIKPKRRHAAAVVDSDVEVEDSEDVTAPGNAHPPRSAAPIKQHASTLEDDLNNSGEEQGLGDDEWKDDDGEDAAEPRDAYVDFESESVTFEGSAFTRGDPPSTSSDGPEETDDVDSIADGDRQHASHAEQSEDEDSQYALRRGSPTKAPPRKLTANQQRKLKEEMPEIRLAATATARHASKQLSVAAIEDNEDWLSHTQIVLKSAGPRTVKIDLMSQNEEIKQVIRASIAMGEPRIVFGPNEPVADGDLESMETPLQRDYLDKLALQSLIAAADKLGFDGERDIADRLERGSYPSYIKPITVVVSQRFGLMRSAVRKAVKSIADNTFQLTLGSTSPDIPDKKMLLKDMSYIYPWSQDVGFDRSKPYENPVIPAAVRASFFESVQYLGIGSQNIHLFKSSLATAPSEREIAPTMLALALTAVEAVISDAHLKLKKPSEFGPSHHTLYCAHMIRLADFRRQRPKRYHRVMHSIFTTVTIGHTLIALSQPGEENAFDWDQIPDE</sequence>
<dbReference type="Pfam" id="PF20149">
    <property type="entry name" value="DUF6532"/>
    <property type="match status" value="1"/>
</dbReference>
<feature type="region of interest" description="Disordered" evidence="1">
    <location>
        <begin position="1"/>
        <end position="270"/>
    </location>
</feature>
<dbReference type="EMBL" id="SEKV01000066">
    <property type="protein sequence ID" value="TFY66992.1"/>
    <property type="molecule type" value="Genomic_DNA"/>
</dbReference>
<dbReference type="STRING" id="34475.A0A4Y9YXK1"/>
<reference evidence="3 4" key="1">
    <citation type="submission" date="2019-01" db="EMBL/GenBank/DDBJ databases">
        <title>Genome sequencing of the rare red list fungi Fomitopsis rosea.</title>
        <authorList>
            <person name="Buettner E."/>
            <person name="Kellner H."/>
        </authorList>
    </citation>
    <scope>NUCLEOTIDE SEQUENCE [LARGE SCALE GENOMIC DNA]</scope>
    <source>
        <strain evidence="3 4">DSM 105464</strain>
    </source>
</reference>
<dbReference type="AlphaFoldDB" id="A0A4Y9YXK1"/>
<evidence type="ECO:0000313" key="3">
    <source>
        <dbReference type="EMBL" id="TFY66992.1"/>
    </source>
</evidence>
<gene>
    <name evidence="3" type="ORF">EVJ58_g1913</name>
</gene>
<feature type="compositionally biased region" description="Basic and acidic residues" evidence="1">
    <location>
        <begin position="42"/>
        <end position="53"/>
    </location>
</feature>
<feature type="compositionally biased region" description="Basic and acidic residues" evidence="1">
    <location>
        <begin position="230"/>
        <end position="241"/>
    </location>
</feature>
<evidence type="ECO:0000256" key="1">
    <source>
        <dbReference type="SAM" id="MobiDB-lite"/>
    </source>
</evidence>
<name>A0A4Y9YXK1_9APHY</name>
<feature type="compositionally biased region" description="Acidic residues" evidence="1">
    <location>
        <begin position="126"/>
        <end position="135"/>
    </location>
</feature>
<evidence type="ECO:0000313" key="4">
    <source>
        <dbReference type="Proteomes" id="UP000298390"/>
    </source>
</evidence>
<accession>A0A4Y9YXK1</accession>